<keyword evidence="2" id="KW-0808">Transferase</keyword>
<feature type="domain" description="Malectin" evidence="1">
    <location>
        <begin position="2"/>
        <end position="58"/>
    </location>
</feature>
<accession>A0A392UPM6</accession>
<keyword evidence="3" id="KW-1185">Reference proteome</keyword>
<proteinExistence type="predicted"/>
<dbReference type="AlphaFoldDB" id="A0A392UPM6"/>
<organism evidence="2 3">
    <name type="scientific">Trifolium medium</name>
    <dbReference type="NCBI Taxonomy" id="97028"/>
    <lineage>
        <taxon>Eukaryota</taxon>
        <taxon>Viridiplantae</taxon>
        <taxon>Streptophyta</taxon>
        <taxon>Embryophyta</taxon>
        <taxon>Tracheophyta</taxon>
        <taxon>Spermatophyta</taxon>
        <taxon>Magnoliopsida</taxon>
        <taxon>eudicotyledons</taxon>
        <taxon>Gunneridae</taxon>
        <taxon>Pentapetalae</taxon>
        <taxon>rosids</taxon>
        <taxon>fabids</taxon>
        <taxon>Fabales</taxon>
        <taxon>Fabaceae</taxon>
        <taxon>Papilionoideae</taxon>
        <taxon>50 kb inversion clade</taxon>
        <taxon>NPAAA clade</taxon>
        <taxon>Hologalegina</taxon>
        <taxon>IRL clade</taxon>
        <taxon>Trifolieae</taxon>
        <taxon>Trifolium</taxon>
    </lineage>
</organism>
<dbReference type="Gene3D" id="2.60.120.430">
    <property type="entry name" value="Galactose-binding lectin"/>
    <property type="match status" value="1"/>
</dbReference>
<evidence type="ECO:0000313" key="2">
    <source>
        <dbReference type="EMBL" id="MCI74406.1"/>
    </source>
</evidence>
<dbReference type="EMBL" id="LXQA010860249">
    <property type="protein sequence ID" value="MCI74406.1"/>
    <property type="molecule type" value="Genomic_DNA"/>
</dbReference>
<protein>
    <submittedName>
        <fullName evidence="2">LRR receptor-like kinase</fullName>
    </submittedName>
</protein>
<keyword evidence="2" id="KW-0418">Kinase</keyword>
<dbReference type="GO" id="GO:0016301">
    <property type="term" value="F:kinase activity"/>
    <property type="evidence" value="ECO:0007669"/>
    <property type="project" value="UniProtKB-KW"/>
</dbReference>
<dbReference type="Proteomes" id="UP000265520">
    <property type="component" value="Unassembled WGS sequence"/>
</dbReference>
<keyword evidence="2" id="KW-0675">Receptor</keyword>
<reference evidence="2 3" key="1">
    <citation type="journal article" date="2018" name="Front. Plant Sci.">
        <title>Red Clover (Trifolium pratense) and Zigzag Clover (T. medium) - A Picture of Genomic Similarities and Differences.</title>
        <authorList>
            <person name="Dluhosova J."/>
            <person name="Istvanek J."/>
            <person name="Nedelnik J."/>
            <person name="Repkova J."/>
        </authorList>
    </citation>
    <scope>NUCLEOTIDE SEQUENCE [LARGE SCALE GENOMIC DNA]</scope>
    <source>
        <strain evidence="3">cv. 10/8</strain>
        <tissue evidence="2">Leaf</tissue>
    </source>
</reference>
<sequence length="64" mass="6926">MLKDFNIAEEVGVDTKTVVLFSGVAVTRNTLEIRLYWAGRGTQSLPNKSAYGPLISAISVEKVA</sequence>
<name>A0A392UPM6_9FABA</name>
<dbReference type="InterPro" id="IPR021720">
    <property type="entry name" value="Malectin_dom"/>
</dbReference>
<evidence type="ECO:0000259" key="1">
    <source>
        <dbReference type="Pfam" id="PF11721"/>
    </source>
</evidence>
<comment type="caution">
    <text evidence="2">The sequence shown here is derived from an EMBL/GenBank/DDBJ whole genome shotgun (WGS) entry which is preliminary data.</text>
</comment>
<evidence type="ECO:0000313" key="3">
    <source>
        <dbReference type="Proteomes" id="UP000265520"/>
    </source>
</evidence>
<dbReference type="Pfam" id="PF11721">
    <property type="entry name" value="Malectin"/>
    <property type="match status" value="1"/>
</dbReference>